<sequence>MNGFLSSQAQHVLRRSMRSQKQRTSWAGNIFPVGRHLQVLELDYPLNTLLISLSIQNSHSLEAAHTQ</sequence>
<dbReference type="AlphaFoldDB" id="A0A974GY71"/>
<organism evidence="1">
    <name type="scientific">Xenopus laevis</name>
    <name type="common">African clawed frog</name>
    <dbReference type="NCBI Taxonomy" id="8355"/>
    <lineage>
        <taxon>Eukaryota</taxon>
        <taxon>Metazoa</taxon>
        <taxon>Chordata</taxon>
        <taxon>Craniata</taxon>
        <taxon>Vertebrata</taxon>
        <taxon>Euteleostomi</taxon>
        <taxon>Amphibia</taxon>
        <taxon>Batrachia</taxon>
        <taxon>Anura</taxon>
        <taxon>Pipoidea</taxon>
        <taxon>Pipidae</taxon>
        <taxon>Xenopodinae</taxon>
        <taxon>Xenopus</taxon>
        <taxon>Xenopus</taxon>
    </lineage>
</organism>
<protein>
    <submittedName>
        <fullName evidence="1">Uncharacterized protein</fullName>
    </submittedName>
</protein>
<dbReference type="EMBL" id="KV505091">
    <property type="protein sequence ID" value="OCT55293.1"/>
    <property type="molecule type" value="Genomic_DNA"/>
</dbReference>
<gene>
    <name evidence="1" type="ORF">XELAEV_18003233mg</name>
</gene>
<reference evidence="1" key="1">
    <citation type="submission" date="2016-05" db="EMBL/GenBank/DDBJ databases">
        <title>WGS assembly of Xenopus laevis.</title>
        <authorList>
            <person name="Session A."/>
            <person name="Uno Y."/>
            <person name="Kwon T."/>
            <person name="Chapman J."/>
            <person name="Toyoda A."/>
            <person name="Takahashi S."/>
            <person name="Fukui A."/>
            <person name="Hikosaka A."/>
            <person name="Putnam N."/>
            <person name="Stites J."/>
            <person name="Van Heeringen S."/>
            <person name="Quigley I."/>
            <person name="Heinz S."/>
            <person name="Hellsten U."/>
            <person name="Lyons J."/>
            <person name="Suzuki A."/>
            <person name="Kondo M."/>
            <person name="Ogino H."/>
            <person name="Ochi H."/>
            <person name="Bogdanovic O."/>
            <person name="Lister R."/>
            <person name="Georgiou G."/>
            <person name="Paranjpe S."/>
            <person name="Van Kruijsbergen I."/>
            <person name="Mozaffari S."/>
            <person name="Shu S."/>
            <person name="Schmutz J."/>
            <person name="Jenkins J."/>
            <person name="Grimwood J."/>
            <person name="Carlson J."/>
            <person name="Mitros T."/>
            <person name="Simakov O."/>
            <person name="Heald R."/>
            <person name="Miller K."/>
            <person name="Haudenschild C."/>
            <person name="Kuroki Y."/>
            <person name="Tanaka T."/>
            <person name="Michiue T."/>
            <person name="Watanabe M."/>
            <person name="Kinoshita T."/>
            <person name="Ohta Y."/>
            <person name="Mawaribuchi S."/>
            <person name="Suzuki Y."/>
            <person name="Haramoto Y."/>
            <person name="Yamamoto T."/>
            <person name="Takagi C."/>
            <person name="Kitzman J."/>
            <person name="Shendure J."/>
            <person name="Nakayama T."/>
            <person name="Izutsu Y."/>
            <person name="Robert J."/>
            <person name="Dichmann D."/>
            <person name="Flajnik M."/>
            <person name="Houston D."/>
            <person name="Marcotte E."/>
            <person name="Wallingford J."/>
            <person name="Ito Y."/>
            <person name="Asashima M."/>
            <person name="Ueno N."/>
            <person name="Matsuda Y."/>
            <person name="Jan Veenstra G."/>
            <person name="Fujiyama A."/>
            <person name="Harland R."/>
            <person name="Taira M."/>
            <person name="Rokhsar D.S."/>
        </authorList>
    </citation>
    <scope>NUCLEOTIDE SEQUENCE</scope>
    <source>
        <strain evidence="1">J</strain>
        <tissue evidence="1">Blood</tissue>
    </source>
</reference>
<proteinExistence type="predicted"/>
<dbReference type="Proteomes" id="UP000694892">
    <property type="component" value="Unassembled WGS sequence"/>
</dbReference>
<name>A0A974GY71_XENLA</name>
<evidence type="ECO:0000313" key="1">
    <source>
        <dbReference type="EMBL" id="OCT55293.1"/>
    </source>
</evidence>
<accession>A0A974GY71</accession>